<proteinExistence type="predicted"/>
<dbReference type="eggNOG" id="COG1629">
    <property type="taxonomic scope" value="Bacteria"/>
</dbReference>
<comment type="caution">
    <text evidence="1">The sequence shown here is derived from an EMBL/GenBank/DDBJ whole genome shotgun (WGS) entry which is preliminary data.</text>
</comment>
<sequence>MPNKPQISIPTPCHENWQDMTVADRGRFCASCQKSVIDFTQSSDTHIAEVFKKEGDVCGRFLKSQLERDLVIPKEKNRLWMAASAAIVAFLGLGYSKVFAQTEIAETVQVEKDIVTSNTAPTGTVRVITGTVTDETGLIIPGVNVVSLNSGTSVLTDSEGIFSIEVGNADILEFSFVSMKKINVELDHRNDYSITMFSDFIMEDVEMVVFGHPTHTFFGSIFHRIGNIFRKKGG</sequence>
<keyword evidence="2" id="KW-1185">Reference proteome</keyword>
<dbReference type="STRING" id="1121895.GCA_000378485_01571"/>
<organism evidence="1 2">
    <name type="scientific">Flavobacterium rivuli WB 3.3-2 = DSM 21788</name>
    <dbReference type="NCBI Taxonomy" id="1121895"/>
    <lineage>
        <taxon>Bacteria</taxon>
        <taxon>Pseudomonadati</taxon>
        <taxon>Bacteroidota</taxon>
        <taxon>Flavobacteriia</taxon>
        <taxon>Flavobacteriales</taxon>
        <taxon>Flavobacteriaceae</taxon>
        <taxon>Flavobacterium</taxon>
    </lineage>
</organism>
<evidence type="ECO:0000313" key="2">
    <source>
        <dbReference type="Proteomes" id="UP000030152"/>
    </source>
</evidence>
<dbReference type="InterPro" id="IPR008969">
    <property type="entry name" value="CarboxyPept-like_regulatory"/>
</dbReference>
<reference evidence="1 2" key="1">
    <citation type="submission" date="2013-09" db="EMBL/GenBank/DDBJ databases">
        <authorList>
            <person name="Zeng Z."/>
            <person name="Chen C."/>
        </authorList>
    </citation>
    <scope>NUCLEOTIDE SEQUENCE [LARGE SCALE GENOMIC DNA]</scope>
    <source>
        <strain evidence="1 2">WB 3.3-2</strain>
    </source>
</reference>
<protein>
    <recommendedName>
        <fullName evidence="3">TonB-dependent receptor</fullName>
    </recommendedName>
</protein>
<dbReference type="SUPFAM" id="SSF49464">
    <property type="entry name" value="Carboxypeptidase regulatory domain-like"/>
    <property type="match status" value="1"/>
</dbReference>
<gene>
    <name evidence="1" type="ORF">Q765_04765</name>
</gene>
<evidence type="ECO:0008006" key="3">
    <source>
        <dbReference type="Google" id="ProtNLM"/>
    </source>
</evidence>
<evidence type="ECO:0000313" key="1">
    <source>
        <dbReference type="EMBL" id="KGO87805.1"/>
    </source>
</evidence>
<dbReference type="Proteomes" id="UP000030152">
    <property type="component" value="Unassembled WGS sequence"/>
</dbReference>
<accession>A0A0A2MHM5</accession>
<dbReference type="Pfam" id="PF13715">
    <property type="entry name" value="CarbopepD_reg_2"/>
    <property type="match status" value="1"/>
</dbReference>
<dbReference type="AlphaFoldDB" id="A0A0A2MHM5"/>
<name>A0A0A2MHM5_9FLAO</name>
<dbReference type="EMBL" id="JRLX01000003">
    <property type="protein sequence ID" value="KGO87805.1"/>
    <property type="molecule type" value="Genomic_DNA"/>
</dbReference>
<dbReference type="OrthoDB" id="7432683at2"/>